<evidence type="ECO:0000313" key="2">
    <source>
        <dbReference type="EMBL" id="PYF06249.1"/>
    </source>
</evidence>
<evidence type="ECO:0000313" key="3">
    <source>
        <dbReference type="Proteomes" id="UP000247416"/>
    </source>
</evidence>
<dbReference type="EMBL" id="QJTJ01000011">
    <property type="protein sequence ID" value="PYF06249.1"/>
    <property type="molecule type" value="Genomic_DNA"/>
</dbReference>
<dbReference type="Proteomes" id="UP000247416">
    <property type="component" value="Unassembled WGS sequence"/>
</dbReference>
<proteinExistence type="predicted"/>
<comment type="caution">
    <text evidence="2">The sequence shown here is derived from an EMBL/GenBank/DDBJ whole genome shotgun (WGS) entry which is preliminary data.</text>
</comment>
<feature type="transmembrane region" description="Helical" evidence="1">
    <location>
        <begin position="12"/>
        <end position="30"/>
    </location>
</feature>
<dbReference type="AlphaFoldDB" id="A0A318U2V0"/>
<keyword evidence="1" id="KW-0472">Membrane</keyword>
<organism evidence="2 3">
    <name type="scientific">Ureibacillus chungkukjangi</name>
    <dbReference type="NCBI Taxonomy" id="1202712"/>
    <lineage>
        <taxon>Bacteria</taxon>
        <taxon>Bacillati</taxon>
        <taxon>Bacillota</taxon>
        <taxon>Bacilli</taxon>
        <taxon>Bacillales</taxon>
        <taxon>Caryophanaceae</taxon>
        <taxon>Ureibacillus</taxon>
    </lineage>
</organism>
<protein>
    <submittedName>
        <fullName evidence="2">Uncharacterized protein</fullName>
    </submittedName>
</protein>
<reference evidence="2 3" key="1">
    <citation type="submission" date="2018-06" db="EMBL/GenBank/DDBJ databases">
        <title>Genomic Encyclopedia of Archaeal and Bacterial Type Strains, Phase II (KMG-II): from individual species to whole genera.</title>
        <authorList>
            <person name="Goeker M."/>
        </authorList>
    </citation>
    <scope>NUCLEOTIDE SEQUENCE [LARGE SCALE GENOMIC DNA]</scope>
    <source>
        <strain evidence="2 3">KACC 16626</strain>
    </source>
</reference>
<accession>A0A318U2V0</accession>
<keyword evidence="3" id="KW-1185">Reference proteome</keyword>
<keyword evidence="1" id="KW-1133">Transmembrane helix</keyword>
<sequence>MRIVERKKRNPILTFVISFASVIFGLPLLYALGVPSGDVVLTALFGEGNIWTLIFSAMLILLITFGVGRAIKSST</sequence>
<evidence type="ECO:0000256" key="1">
    <source>
        <dbReference type="SAM" id="Phobius"/>
    </source>
</evidence>
<keyword evidence="1" id="KW-0812">Transmembrane</keyword>
<gene>
    <name evidence="2" type="ORF">BJ095_11180</name>
</gene>
<feature type="transmembrane region" description="Helical" evidence="1">
    <location>
        <begin position="50"/>
        <end position="71"/>
    </location>
</feature>
<name>A0A318U2V0_9BACL</name>